<dbReference type="Proteomes" id="UP000235145">
    <property type="component" value="Unassembled WGS sequence"/>
</dbReference>
<reference evidence="3 4" key="1">
    <citation type="journal article" date="2017" name="Nat. Commun.">
        <title>Genome assembly with in vitro proximity ligation data and whole-genome triplication in lettuce.</title>
        <authorList>
            <person name="Reyes-Chin-Wo S."/>
            <person name="Wang Z."/>
            <person name="Yang X."/>
            <person name="Kozik A."/>
            <person name="Arikit S."/>
            <person name="Song C."/>
            <person name="Xia L."/>
            <person name="Froenicke L."/>
            <person name="Lavelle D.O."/>
            <person name="Truco M.J."/>
            <person name="Xia R."/>
            <person name="Zhu S."/>
            <person name="Xu C."/>
            <person name="Xu H."/>
            <person name="Xu X."/>
            <person name="Cox K."/>
            <person name="Korf I."/>
            <person name="Meyers B.C."/>
            <person name="Michelmore R.W."/>
        </authorList>
    </citation>
    <scope>NUCLEOTIDE SEQUENCE [LARGE SCALE GENOMIC DNA]</scope>
    <source>
        <strain evidence="4">cv. Salinas</strain>
        <tissue evidence="3">Seedlings</tissue>
    </source>
</reference>
<feature type="compositionally biased region" description="Polar residues" evidence="2">
    <location>
        <begin position="216"/>
        <end position="247"/>
    </location>
</feature>
<accession>A0A9R1VVM1</accession>
<name>A0A9R1VVM1_LACSA</name>
<dbReference type="PANTHER" id="PTHR31807:SF6">
    <property type="entry name" value="PROTEIN ENDOSPERM DEFECTIVE 1-RELATED"/>
    <property type="match status" value="1"/>
</dbReference>
<feature type="compositionally biased region" description="Low complexity" evidence="2">
    <location>
        <begin position="35"/>
        <end position="46"/>
    </location>
</feature>
<organism evidence="3 4">
    <name type="scientific">Lactuca sativa</name>
    <name type="common">Garden lettuce</name>
    <dbReference type="NCBI Taxonomy" id="4236"/>
    <lineage>
        <taxon>Eukaryota</taxon>
        <taxon>Viridiplantae</taxon>
        <taxon>Streptophyta</taxon>
        <taxon>Embryophyta</taxon>
        <taxon>Tracheophyta</taxon>
        <taxon>Spermatophyta</taxon>
        <taxon>Magnoliopsida</taxon>
        <taxon>eudicotyledons</taxon>
        <taxon>Gunneridae</taxon>
        <taxon>Pentapetalae</taxon>
        <taxon>asterids</taxon>
        <taxon>campanulids</taxon>
        <taxon>Asterales</taxon>
        <taxon>Asteraceae</taxon>
        <taxon>Cichorioideae</taxon>
        <taxon>Cichorieae</taxon>
        <taxon>Lactucinae</taxon>
        <taxon>Lactuca</taxon>
    </lineage>
</organism>
<dbReference type="AlphaFoldDB" id="A0A9R1VVM1"/>
<sequence length="541" mass="58994">MSNSIAAVVPGSTADQGAPPPPLPHRRPRVREVSSRFMSPAASSSAGDLHSLTMKSPISRSNHSVSTPVPERSSKPSPSQRRLVLRSHEHEPLSSSASFSSSHDNIPETFRSMDTPFQHAKPDTFPIHRKQSAKENGFGVQKFKSTSLRTGKSSRSDTPIATTDRIVPSRFRLPQRQTTSSSVTDAAKLLQSTGLSFSSSNLSSNNDTAVAISQSFVESQPPSNESEQMHGGSTSCPNSPISSQHTRTWPLPDTRSSMTAEDTLSTRLIVRSSSCSSTTDVGNCPPLSKFSSSSLCSRSLNLSISSCQNSFKTNSLPPQPTSMKLGVDSRKARKPQSSQEDIHSLKLLHNHYLQWRYANAKAQVTTQTHKTSMENQLFSFGADIAHLRETVKKKQAELAILQRIKAVSTIIEAQMPYLDEWSGFEEDYTCSLSGTTTALTNSLLRLPVTGNVQVNIKEAAEALDSAVKTTEMIVDHMQTFLPKAEEMDSLSSELATVINIEKALVEECGNLLANTNTSQVKECSLRGHLIQLHCSNVSKQK</sequence>
<evidence type="ECO:0000256" key="1">
    <source>
        <dbReference type="ARBA" id="ARBA00010016"/>
    </source>
</evidence>
<keyword evidence="4" id="KW-1185">Reference proteome</keyword>
<feature type="region of interest" description="Disordered" evidence="2">
    <location>
        <begin position="216"/>
        <end position="257"/>
    </location>
</feature>
<evidence type="ECO:0000313" key="4">
    <source>
        <dbReference type="Proteomes" id="UP000235145"/>
    </source>
</evidence>
<feature type="region of interest" description="Disordered" evidence="2">
    <location>
        <begin position="1"/>
        <end position="104"/>
    </location>
</feature>
<gene>
    <name evidence="3" type="ORF">LSAT_V11C400182350</name>
</gene>
<comment type="similarity">
    <text evidence="1">Belongs to the QWRF family.</text>
</comment>
<dbReference type="GO" id="GO:0005737">
    <property type="term" value="C:cytoplasm"/>
    <property type="evidence" value="ECO:0000318"/>
    <property type="project" value="GO_Central"/>
</dbReference>
<dbReference type="InterPro" id="IPR007573">
    <property type="entry name" value="QWRF"/>
</dbReference>
<dbReference type="PANTHER" id="PTHR31807">
    <property type="entry name" value="AUGMIN FAMILY MEMBER"/>
    <property type="match status" value="1"/>
</dbReference>
<evidence type="ECO:0000313" key="3">
    <source>
        <dbReference type="EMBL" id="KAJ0213421.1"/>
    </source>
</evidence>
<proteinExistence type="inferred from homology"/>
<dbReference type="OrthoDB" id="1924320at2759"/>
<feature type="compositionally biased region" description="Polar residues" evidence="2">
    <location>
        <begin position="53"/>
        <end position="67"/>
    </location>
</feature>
<dbReference type="GO" id="GO:0005880">
    <property type="term" value="C:nuclear microtubule"/>
    <property type="evidence" value="ECO:0000318"/>
    <property type="project" value="GO_Central"/>
</dbReference>
<comment type="caution">
    <text evidence="3">The sequence shown here is derived from an EMBL/GenBank/DDBJ whole genome shotgun (WGS) entry which is preliminary data.</text>
</comment>
<protein>
    <submittedName>
        <fullName evidence="3">Uncharacterized protein</fullName>
    </submittedName>
</protein>
<evidence type="ECO:0000256" key="2">
    <source>
        <dbReference type="SAM" id="MobiDB-lite"/>
    </source>
</evidence>
<dbReference type="Pfam" id="PF04484">
    <property type="entry name" value="QWRF"/>
    <property type="match status" value="1"/>
</dbReference>
<dbReference type="GO" id="GO:0008017">
    <property type="term" value="F:microtubule binding"/>
    <property type="evidence" value="ECO:0000318"/>
    <property type="project" value="GO_Central"/>
</dbReference>
<dbReference type="EMBL" id="NBSK02000004">
    <property type="protein sequence ID" value="KAJ0213421.1"/>
    <property type="molecule type" value="Genomic_DNA"/>
</dbReference>
<dbReference type="GO" id="GO:0051225">
    <property type="term" value="P:spindle assembly"/>
    <property type="evidence" value="ECO:0000318"/>
    <property type="project" value="GO_Central"/>
</dbReference>